<dbReference type="EMBL" id="BAABGT010000049">
    <property type="protein sequence ID" value="GAA4549284.1"/>
    <property type="molecule type" value="Genomic_DNA"/>
</dbReference>
<feature type="transmembrane region" description="Helical" evidence="8">
    <location>
        <begin position="696"/>
        <end position="715"/>
    </location>
</feature>
<feature type="domain" description="ABC transmembrane type-1" evidence="10">
    <location>
        <begin position="699"/>
        <end position="981"/>
    </location>
</feature>
<dbReference type="SUPFAM" id="SSF90123">
    <property type="entry name" value="ABC transporter transmembrane region"/>
    <property type="match status" value="2"/>
</dbReference>
<dbReference type="InterPro" id="IPR027417">
    <property type="entry name" value="P-loop_NTPase"/>
</dbReference>
<evidence type="ECO:0000256" key="2">
    <source>
        <dbReference type="ARBA" id="ARBA00022692"/>
    </source>
</evidence>
<evidence type="ECO:0000256" key="8">
    <source>
        <dbReference type="SAM" id="Phobius"/>
    </source>
</evidence>
<dbReference type="InterPro" id="IPR003439">
    <property type="entry name" value="ABC_transporter-like_ATP-bd"/>
</dbReference>
<feature type="transmembrane region" description="Helical" evidence="8">
    <location>
        <begin position="838"/>
        <end position="856"/>
    </location>
</feature>
<proteinExistence type="predicted"/>
<keyword evidence="12" id="KW-1185">Reference proteome</keyword>
<dbReference type="PROSITE" id="PS50893">
    <property type="entry name" value="ABC_TRANSPORTER_2"/>
    <property type="match status" value="2"/>
</dbReference>
<evidence type="ECO:0000313" key="12">
    <source>
        <dbReference type="Proteomes" id="UP001501598"/>
    </source>
</evidence>
<feature type="region of interest" description="Disordered" evidence="7">
    <location>
        <begin position="618"/>
        <end position="643"/>
    </location>
</feature>
<feature type="transmembrane region" description="Helical" evidence="8">
    <location>
        <begin position="131"/>
        <end position="151"/>
    </location>
</feature>
<dbReference type="Pfam" id="PF00664">
    <property type="entry name" value="ABC_membrane"/>
    <property type="match status" value="2"/>
</dbReference>
<feature type="transmembrane region" description="Helical" evidence="8">
    <location>
        <begin position="157"/>
        <end position="177"/>
    </location>
</feature>
<keyword evidence="4" id="KW-0067">ATP-binding</keyword>
<feature type="transmembrane region" description="Helical" evidence="8">
    <location>
        <begin position="735"/>
        <end position="759"/>
    </location>
</feature>
<sequence length="1271" mass="133990">MPDAPPTTSWIRRLIRECLRHRGIAVGALLASVLGVSLDAIGPLLTRVAVDDAVAGVTDALLAIVLAILGLAVVRFGASFLRRYLAGRLALDVQHDLRRQVFAAVQRLDGRRQDALRTGQVASRAITDLQLVQSLLSMVPLTAGTIALVVASVAAMLWLSPLLTVISLVMLPLAAFVTTRVRRSLFPATWSAQQRAADVAQQVEETVTGVRVVKGFGQENREVSTLEGLARMLFGERLRAARMTARLNPVLLALPTLGQVAVIGVGGWMAVGGSISLGTFLAFTTYVAQLVGPARLVGSLVVSAQLARAGVERVYDLVDAEPDVQDPAAPRTLPEGPVAVELDAVRFGYQPGRPVLDGVSLRAEPGETLAIVGTAGSGKSTVAQLLPRFYDPWEGSVRIGGVDVRELGLRALRSELGVVFEEAFLFSDTIRDNIAYGRPDATDAEIRAAAEAAQVAAFVEALPEGYETEVGERGLTLSGGQRQRIALARALLTDPRVLVLDDATSAVDTATEAAIHEALETLMRGRTTVLVAHRRSTIALADRIAVLDAGRVVDVGTEDELRARCPLFRELLAAGAERQAAAAEPEPALAEPAPVVAVPADGVTAELWPEPTAVAAESDRALRTAAAEAGSGRGGPPSRGAAGATGMVGGIAATPELLASVAALRPATDVPRLGGVDPAAPDPGFRLSRLLRPVRWTLALGMLLVALDALATLAFPTVARFAVDDGITAHATSVLLTATLIGVGIVLADAVVVGFQTVVTARAGESLLYLLRIRSYAHLQRLGLDFYERELSGRIMTRMTTDVDALSTFLQTGLAQAVVSLLTLVGVAVALLLTDPELALVALAVLPVLLVSTVVFRRLSSRAYAEARERVSIVNADMQENVTGVRVAQAFVREERSAAVFGERSDAYRRTRIRAQGYIATYFPGVAFLSDVAQAAVLGVGAARVAGGDLTPGILTAFLLYLGLFFAPVQQLSQVFDGYQQARIGLLRIRDLLRTESSITDDPDPAPAPARLRGAVELREVTFTYPGVEEPALADVSLSVRPGETVALVGATGAGKSTLVKLLARFYDVGSGALLVDGVDVRRYRLEDYRRRLGFVPQEPHLFTGDVAGNIAYGRPDASPAEIEAAARAVGALELVRSLPAGFRQPVGERGQGLSAGQRQLVALARAELVDPDVLIFDEATAALDPATEAAVLAAGDRLTARRTAFVVAHRLATAAASDRIVVLHAGRIVEEGPHAELLAAGGRYAALWRAGELEPAADASDEDRSTAVTA</sequence>
<keyword evidence="2 8" id="KW-0812">Transmembrane</keyword>
<evidence type="ECO:0000256" key="1">
    <source>
        <dbReference type="ARBA" id="ARBA00004651"/>
    </source>
</evidence>
<organism evidence="11 12">
    <name type="scientific">Pseudonocardia xishanensis</name>
    <dbReference type="NCBI Taxonomy" id="630995"/>
    <lineage>
        <taxon>Bacteria</taxon>
        <taxon>Bacillati</taxon>
        <taxon>Actinomycetota</taxon>
        <taxon>Actinomycetes</taxon>
        <taxon>Pseudonocardiales</taxon>
        <taxon>Pseudonocardiaceae</taxon>
        <taxon>Pseudonocardia</taxon>
    </lineage>
</organism>
<evidence type="ECO:0000313" key="11">
    <source>
        <dbReference type="EMBL" id="GAA4549284.1"/>
    </source>
</evidence>
<protein>
    <submittedName>
        <fullName evidence="11">Salmochelin/enterobactin export ABC transporter IroC</fullName>
    </submittedName>
</protein>
<accession>A0ABP8RVV8</accession>
<dbReference type="InterPro" id="IPR039421">
    <property type="entry name" value="Type_1_exporter"/>
</dbReference>
<feature type="transmembrane region" description="Helical" evidence="8">
    <location>
        <begin position="21"/>
        <end position="41"/>
    </location>
</feature>
<dbReference type="PROSITE" id="PS00211">
    <property type="entry name" value="ABC_TRANSPORTER_1"/>
    <property type="match status" value="1"/>
</dbReference>
<feature type="domain" description="ABC transporter" evidence="9">
    <location>
        <begin position="340"/>
        <end position="574"/>
    </location>
</feature>
<evidence type="ECO:0000256" key="3">
    <source>
        <dbReference type="ARBA" id="ARBA00022741"/>
    </source>
</evidence>
<evidence type="ECO:0000256" key="6">
    <source>
        <dbReference type="ARBA" id="ARBA00023136"/>
    </source>
</evidence>
<feature type="transmembrane region" description="Helical" evidence="8">
    <location>
        <begin position="277"/>
        <end position="298"/>
    </location>
</feature>
<dbReference type="InterPro" id="IPR003593">
    <property type="entry name" value="AAA+_ATPase"/>
</dbReference>
<comment type="subcellular location">
    <subcellularLocation>
        <location evidence="1">Cell membrane</location>
        <topology evidence="1">Multi-pass membrane protein</topology>
    </subcellularLocation>
</comment>
<dbReference type="PROSITE" id="PS50929">
    <property type="entry name" value="ABC_TM1F"/>
    <property type="match status" value="2"/>
</dbReference>
<dbReference type="Pfam" id="PF00005">
    <property type="entry name" value="ABC_tran"/>
    <property type="match status" value="2"/>
</dbReference>
<feature type="transmembrane region" description="Helical" evidence="8">
    <location>
        <begin position="950"/>
        <end position="969"/>
    </location>
</feature>
<name>A0ABP8RVV8_9PSEU</name>
<dbReference type="RefSeq" id="WP_345419767.1">
    <property type="nucleotide sequence ID" value="NZ_BAABGT010000049.1"/>
</dbReference>
<feature type="transmembrane region" description="Helical" evidence="8">
    <location>
        <begin position="808"/>
        <end position="832"/>
    </location>
</feature>
<dbReference type="Gene3D" id="3.40.50.300">
    <property type="entry name" value="P-loop containing nucleotide triphosphate hydrolases"/>
    <property type="match status" value="2"/>
</dbReference>
<evidence type="ECO:0000256" key="7">
    <source>
        <dbReference type="SAM" id="MobiDB-lite"/>
    </source>
</evidence>
<comment type="caution">
    <text evidence="11">The sequence shown here is derived from an EMBL/GenBank/DDBJ whole genome shotgun (WGS) entry which is preliminary data.</text>
</comment>
<dbReference type="CDD" id="cd18543">
    <property type="entry name" value="ABC_6TM_Rv0194_D1_like"/>
    <property type="match status" value="1"/>
</dbReference>
<dbReference type="Proteomes" id="UP001501598">
    <property type="component" value="Unassembled WGS sequence"/>
</dbReference>
<dbReference type="SMART" id="SM00382">
    <property type="entry name" value="AAA"/>
    <property type="match status" value="2"/>
</dbReference>
<evidence type="ECO:0000256" key="5">
    <source>
        <dbReference type="ARBA" id="ARBA00022989"/>
    </source>
</evidence>
<feature type="domain" description="ABC transmembrane type-1" evidence="10">
    <location>
        <begin position="26"/>
        <end position="306"/>
    </location>
</feature>
<gene>
    <name evidence="11" type="primary">iroC</name>
    <name evidence="11" type="ORF">GCM10023175_37060</name>
</gene>
<feature type="domain" description="ABC transporter" evidence="9">
    <location>
        <begin position="1016"/>
        <end position="1251"/>
    </location>
</feature>
<dbReference type="InterPro" id="IPR017871">
    <property type="entry name" value="ABC_transporter-like_CS"/>
</dbReference>
<feature type="transmembrane region" description="Helical" evidence="8">
    <location>
        <begin position="247"/>
        <end position="271"/>
    </location>
</feature>
<dbReference type="PANTHER" id="PTHR24221">
    <property type="entry name" value="ATP-BINDING CASSETTE SUB-FAMILY B"/>
    <property type="match status" value="1"/>
</dbReference>
<dbReference type="Gene3D" id="1.20.1560.10">
    <property type="entry name" value="ABC transporter type 1, transmembrane domain"/>
    <property type="match status" value="2"/>
</dbReference>
<feature type="transmembrane region" description="Helical" evidence="8">
    <location>
        <begin position="53"/>
        <end position="74"/>
    </location>
</feature>
<evidence type="ECO:0000256" key="4">
    <source>
        <dbReference type="ARBA" id="ARBA00022840"/>
    </source>
</evidence>
<dbReference type="InterPro" id="IPR036640">
    <property type="entry name" value="ABC1_TM_sf"/>
</dbReference>
<feature type="transmembrane region" description="Helical" evidence="8">
    <location>
        <begin position="919"/>
        <end position="938"/>
    </location>
</feature>
<reference evidence="12" key="1">
    <citation type="journal article" date="2019" name="Int. J. Syst. Evol. Microbiol.">
        <title>The Global Catalogue of Microorganisms (GCM) 10K type strain sequencing project: providing services to taxonomists for standard genome sequencing and annotation.</title>
        <authorList>
            <consortium name="The Broad Institute Genomics Platform"/>
            <consortium name="The Broad Institute Genome Sequencing Center for Infectious Disease"/>
            <person name="Wu L."/>
            <person name="Ma J."/>
        </authorList>
    </citation>
    <scope>NUCLEOTIDE SEQUENCE [LARGE SCALE GENOMIC DNA]</scope>
    <source>
        <strain evidence="12">JCM 17906</strain>
    </source>
</reference>
<dbReference type="InterPro" id="IPR011527">
    <property type="entry name" value="ABC1_TM_dom"/>
</dbReference>
<evidence type="ECO:0000259" key="10">
    <source>
        <dbReference type="PROSITE" id="PS50929"/>
    </source>
</evidence>
<dbReference type="CDD" id="cd18546">
    <property type="entry name" value="ABC_6TM_Rv0194_D2_like"/>
    <property type="match status" value="1"/>
</dbReference>
<dbReference type="SUPFAM" id="SSF52540">
    <property type="entry name" value="P-loop containing nucleoside triphosphate hydrolases"/>
    <property type="match status" value="2"/>
</dbReference>
<dbReference type="PANTHER" id="PTHR24221:SF654">
    <property type="entry name" value="ATP-BINDING CASSETTE SUB-FAMILY B MEMBER 6"/>
    <property type="match status" value="1"/>
</dbReference>
<keyword evidence="6 8" id="KW-0472">Membrane</keyword>
<evidence type="ECO:0000259" key="9">
    <source>
        <dbReference type="PROSITE" id="PS50893"/>
    </source>
</evidence>
<keyword evidence="5 8" id="KW-1133">Transmembrane helix</keyword>
<keyword evidence="3" id="KW-0547">Nucleotide-binding</keyword>